<organism evidence="1 2">
    <name type="scientific">Candidatus Ordinivivax streblomastigis</name>
    <dbReference type="NCBI Taxonomy" id="2540710"/>
    <lineage>
        <taxon>Bacteria</taxon>
        <taxon>Pseudomonadati</taxon>
        <taxon>Bacteroidota</taxon>
        <taxon>Bacteroidia</taxon>
        <taxon>Bacteroidales</taxon>
        <taxon>Candidatus Ordinivivax</taxon>
    </lineage>
</organism>
<accession>A0A5M8P3E1</accession>
<dbReference type="EMBL" id="SNRX01000004">
    <property type="protein sequence ID" value="KAA6302983.1"/>
    <property type="molecule type" value="Genomic_DNA"/>
</dbReference>
<gene>
    <name evidence="1" type="ORF">EZS26_000878</name>
</gene>
<evidence type="ECO:0000313" key="1">
    <source>
        <dbReference type="EMBL" id="KAA6302983.1"/>
    </source>
</evidence>
<name>A0A5M8P3E1_9BACT</name>
<sequence>MKLITNNPYRTLGLLAGASAREITRQSNNLKKYIAAGVDLPVDYSFAALDGFTRIAEDIDDAIERNDTDPEKMENALFWFWKGNEITNEPAFDALKEGDITTAYQIWDKLTITTNEENKRFWSNVTARNASAFHNQAVLVLLDNSAGSYVGAVMANIKFIESDYFSEFVKSIVDVTYKVSKKDIELRFLEEIANEINDKKPAISLSRLVKYLNDYNFAAKADFLKSISQKFTANITSQIETARKTRAANKQNAATAGENLYKNTKNDLAQLKEIFGAQDFSYSNIADKVANELLQCSIDFFNDNQDKELDNNYYEKAVKLAKLAQEIALGSIAKDRIQENLQTMEEMKDREILQAIAALQSVKDAYETNKTKITAQVRIQELTLGWNQSIN</sequence>
<comment type="caution">
    <text evidence="1">The sequence shown here is derived from an EMBL/GenBank/DDBJ whole genome shotgun (WGS) entry which is preliminary data.</text>
</comment>
<dbReference type="AlphaFoldDB" id="A0A5M8P3E1"/>
<proteinExistence type="predicted"/>
<evidence type="ECO:0000313" key="2">
    <source>
        <dbReference type="Proteomes" id="UP000324575"/>
    </source>
</evidence>
<dbReference type="Proteomes" id="UP000324575">
    <property type="component" value="Unassembled WGS sequence"/>
</dbReference>
<reference evidence="1 2" key="1">
    <citation type="submission" date="2019-03" db="EMBL/GenBank/DDBJ databases">
        <title>Single cell metagenomics reveals metabolic interactions within the superorganism composed of flagellate Streblomastix strix and complex community of Bacteroidetes bacteria on its surface.</title>
        <authorList>
            <person name="Treitli S.C."/>
            <person name="Kolisko M."/>
            <person name="Husnik F."/>
            <person name="Keeling P."/>
            <person name="Hampl V."/>
        </authorList>
    </citation>
    <scope>NUCLEOTIDE SEQUENCE [LARGE SCALE GENOMIC DNA]</scope>
    <source>
        <strain evidence="1">St1</strain>
    </source>
</reference>
<protein>
    <submittedName>
        <fullName evidence="1">Uncharacterized protein</fullName>
    </submittedName>
</protein>